<organism evidence="2 3">
    <name type="scientific">Pseudonocardia charpentierae</name>
    <dbReference type="NCBI Taxonomy" id="3075545"/>
    <lineage>
        <taxon>Bacteria</taxon>
        <taxon>Bacillati</taxon>
        <taxon>Actinomycetota</taxon>
        <taxon>Actinomycetes</taxon>
        <taxon>Pseudonocardiales</taxon>
        <taxon>Pseudonocardiaceae</taxon>
        <taxon>Pseudonocardia</taxon>
    </lineage>
</organism>
<feature type="region of interest" description="Disordered" evidence="1">
    <location>
        <begin position="83"/>
        <end position="103"/>
    </location>
</feature>
<reference evidence="3" key="1">
    <citation type="submission" date="2023-07" db="EMBL/GenBank/DDBJ databases">
        <title>30 novel species of actinomycetes from the DSMZ collection.</title>
        <authorList>
            <person name="Nouioui I."/>
        </authorList>
    </citation>
    <scope>NUCLEOTIDE SEQUENCE [LARGE SCALE GENOMIC DNA]</scope>
    <source>
        <strain evidence="3">DSM 45834</strain>
    </source>
</reference>
<dbReference type="Proteomes" id="UP001183202">
    <property type="component" value="Unassembled WGS sequence"/>
</dbReference>
<proteinExistence type="predicted"/>
<comment type="caution">
    <text evidence="2">The sequence shown here is derived from an EMBL/GenBank/DDBJ whole genome shotgun (WGS) entry which is preliminary data.</text>
</comment>
<dbReference type="EMBL" id="JAVREJ010000069">
    <property type="protein sequence ID" value="MDT0354054.1"/>
    <property type="molecule type" value="Genomic_DNA"/>
</dbReference>
<name>A0ABU2NN47_9PSEU</name>
<evidence type="ECO:0000256" key="1">
    <source>
        <dbReference type="SAM" id="MobiDB-lite"/>
    </source>
</evidence>
<evidence type="ECO:0000313" key="2">
    <source>
        <dbReference type="EMBL" id="MDT0354054.1"/>
    </source>
</evidence>
<protein>
    <submittedName>
        <fullName evidence="2">Uncharacterized protein</fullName>
    </submittedName>
</protein>
<dbReference type="RefSeq" id="WP_311560564.1">
    <property type="nucleotide sequence ID" value="NZ_JAVREJ010000069.1"/>
</dbReference>
<accession>A0ABU2NN47</accession>
<sequence length="103" mass="11436">MEPTKRSAIALGRGARTGVLMMRMSAAVRTASKAAVNLASRSRLIATLLKAERLRARQARQDEVDRYTDYLVDNGPESFLEYPYNRSKEIDQMNTKGGDAKAS</sequence>
<gene>
    <name evidence="2" type="ORF">RM445_31750</name>
</gene>
<evidence type="ECO:0000313" key="3">
    <source>
        <dbReference type="Proteomes" id="UP001183202"/>
    </source>
</evidence>
<keyword evidence="3" id="KW-1185">Reference proteome</keyword>